<keyword evidence="4" id="KW-0732">Signal</keyword>
<dbReference type="PANTHER" id="PTHR10730:SF53">
    <property type="entry name" value="GLYCOSYLTRANSFERASE 25 FAMILY MEMBER"/>
    <property type="match status" value="1"/>
</dbReference>
<dbReference type="Pfam" id="PF01755">
    <property type="entry name" value="Glyco_transf_25"/>
    <property type="match status" value="1"/>
</dbReference>
<evidence type="ECO:0000313" key="7">
    <source>
        <dbReference type="Proteomes" id="UP001353858"/>
    </source>
</evidence>
<evidence type="ECO:0000256" key="1">
    <source>
        <dbReference type="ARBA" id="ARBA00006721"/>
    </source>
</evidence>
<dbReference type="CDD" id="cd06532">
    <property type="entry name" value="Glyco_transf_25"/>
    <property type="match status" value="1"/>
</dbReference>
<dbReference type="Gene3D" id="3.90.550.10">
    <property type="entry name" value="Spore Coat Polysaccharide Biosynthesis Protein SpsA, Chain A"/>
    <property type="match status" value="1"/>
</dbReference>
<organism evidence="6 7">
    <name type="scientific">Aquatica leii</name>
    <dbReference type="NCBI Taxonomy" id="1421715"/>
    <lineage>
        <taxon>Eukaryota</taxon>
        <taxon>Metazoa</taxon>
        <taxon>Ecdysozoa</taxon>
        <taxon>Arthropoda</taxon>
        <taxon>Hexapoda</taxon>
        <taxon>Insecta</taxon>
        <taxon>Pterygota</taxon>
        <taxon>Neoptera</taxon>
        <taxon>Endopterygota</taxon>
        <taxon>Coleoptera</taxon>
        <taxon>Polyphaga</taxon>
        <taxon>Elateriformia</taxon>
        <taxon>Elateroidea</taxon>
        <taxon>Lampyridae</taxon>
        <taxon>Luciolinae</taxon>
        <taxon>Aquatica</taxon>
    </lineage>
</organism>
<protein>
    <recommendedName>
        <fullName evidence="5">Glycosyl transferase family 25 domain-containing protein</fullName>
    </recommendedName>
</protein>
<comment type="similarity">
    <text evidence="1">Belongs to the glycosyltransferase 25 family.</text>
</comment>
<dbReference type="Proteomes" id="UP001353858">
    <property type="component" value="Unassembled WGS sequence"/>
</dbReference>
<feature type="signal peptide" evidence="4">
    <location>
        <begin position="1"/>
        <end position="20"/>
    </location>
</feature>
<keyword evidence="3" id="KW-0808">Transferase</keyword>
<proteinExistence type="inferred from homology"/>
<feature type="chain" id="PRO_5042842765" description="Glycosyl transferase family 25 domain-containing protein" evidence="4">
    <location>
        <begin position="21"/>
        <end position="559"/>
    </location>
</feature>
<keyword evidence="2" id="KW-0328">Glycosyltransferase</keyword>
<sequence length="559" mass="64687">MSKVAFFFVMLVNLYTVTLSSQIKPPTLVIAVLIRNKAHTLPYFLTLLEKINYPKDRISLWLRSDHNIDNSIELLKLWVEDVHDQYHSIKTNFVEDKSYSDETGPTHWSSSRYDNVISLREEALNYARTIWADYLLAIDADVFLTDSNVLQELMLKDFVIVAPLLQSVGLYSNFWGAMTNEYYYERSENYEPILYRKDKGCFNVPMVHSCVLINLQKLPSDHLSYVPQKIKNYDGPRDDIIAFSLSANKSGVTLNLCNEKVYGFIMVPLDDSDHLEYDSLQLLNLKLEVLVEQEPLPVNAIFQPFITLPPKDSLGFDKIYMINLLRRSDRRLRMNFCFDELGLEVTTVDAVDGKLLSGKDIENITFLPNYADPYHKRAMTLGEVGCFLSHYNIWKEVVQNGYEIVFVMEDDVRFEPFFRAKVERVMEELAVIGDWDLVYFGRKRLQEKDEPLIAGTEMLVKVGYSYWTLGYVLSLRGAHKLLAAQPLSNLLPVDEYLPILFDKHPNDQWKKYFPNRNLIAFSSTPLLLYPTHYTGEDGYISDTEDSRVINEPSPVRSDL</sequence>
<evidence type="ECO:0000313" key="6">
    <source>
        <dbReference type="EMBL" id="KAK4877567.1"/>
    </source>
</evidence>
<gene>
    <name evidence="6" type="ORF">RN001_010073</name>
</gene>
<dbReference type="EMBL" id="JARPUR010000004">
    <property type="protein sequence ID" value="KAK4877567.1"/>
    <property type="molecule type" value="Genomic_DNA"/>
</dbReference>
<dbReference type="AlphaFoldDB" id="A0AAN7PW01"/>
<feature type="domain" description="Glycosyl transferase family 25" evidence="5">
    <location>
        <begin position="317"/>
        <end position="496"/>
    </location>
</feature>
<evidence type="ECO:0000256" key="2">
    <source>
        <dbReference type="ARBA" id="ARBA00022676"/>
    </source>
</evidence>
<comment type="caution">
    <text evidence="6">The sequence shown here is derived from an EMBL/GenBank/DDBJ whole genome shotgun (WGS) entry which is preliminary data.</text>
</comment>
<evidence type="ECO:0000256" key="3">
    <source>
        <dbReference type="ARBA" id="ARBA00022679"/>
    </source>
</evidence>
<dbReference type="SUPFAM" id="SSF53448">
    <property type="entry name" value="Nucleotide-diphospho-sugar transferases"/>
    <property type="match status" value="1"/>
</dbReference>
<dbReference type="GO" id="GO:0050211">
    <property type="term" value="F:procollagen galactosyltransferase activity"/>
    <property type="evidence" value="ECO:0007669"/>
    <property type="project" value="TreeGrafter"/>
</dbReference>
<dbReference type="InterPro" id="IPR029044">
    <property type="entry name" value="Nucleotide-diphossugar_trans"/>
</dbReference>
<name>A0AAN7PW01_9COLE</name>
<dbReference type="InterPro" id="IPR002654">
    <property type="entry name" value="Glyco_trans_25"/>
</dbReference>
<evidence type="ECO:0000256" key="4">
    <source>
        <dbReference type="SAM" id="SignalP"/>
    </source>
</evidence>
<keyword evidence="7" id="KW-1185">Reference proteome</keyword>
<dbReference type="InterPro" id="IPR050757">
    <property type="entry name" value="Collagen_mod_GT25"/>
</dbReference>
<dbReference type="PANTHER" id="PTHR10730">
    <property type="entry name" value="PROCOLLAGEN-LYSINE,2-OXOGLUTARATE 5-DIOXYGENASE/GLYCOSYLTRANSFERASE 25 FAMILY MEMBER"/>
    <property type="match status" value="1"/>
</dbReference>
<reference evidence="7" key="1">
    <citation type="submission" date="2023-01" db="EMBL/GenBank/DDBJ databases">
        <title>Key to firefly adult light organ development and bioluminescence: homeobox transcription factors regulate luciferase expression and transportation to peroxisome.</title>
        <authorList>
            <person name="Fu X."/>
        </authorList>
    </citation>
    <scope>NUCLEOTIDE SEQUENCE [LARGE SCALE GENOMIC DNA]</scope>
</reference>
<accession>A0AAN7PW01</accession>
<evidence type="ECO:0000259" key="5">
    <source>
        <dbReference type="Pfam" id="PF01755"/>
    </source>
</evidence>